<feature type="signal peptide" evidence="2">
    <location>
        <begin position="1"/>
        <end position="23"/>
    </location>
</feature>
<evidence type="ECO:0000256" key="1">
    <source>
        <dbReference type="SAM" id="MobiDB-lite"/>
    </source>
</evidence>
<feature type="region of interest" description="Disordered" evidence="1">
    <location>
        <begin position="27"/>
        <end position="200"/>
    </location>
</feature>
<feature type="chain" id="PRO_5012531718" description="Meckel syndrome type 1 protein" evidence="2">
    <location>
        <begin position="24"/>
        <end position="283"/>
    </location>
</feature>
<feature type="compositionally biased region" description="Basic and acidic residues" evidence="1">
    <location>
        <begin position="91"/>
        <end position="104"/>
    </location>
</feature>
<evidence type="ECO:0000256" key="2">
    <source>
        <dbReference type="SAM" id="SignalP"/>
    </source>
</evidence>
<dbReference type="EMBL" id="FXAM01000001">
    <property type="protein sequence ID" value="SMF96634.1"/>
    <property type="molecule type" value="Genomic_DNA"/>
</dbReference>
<feature type="compositionally biased region" description="Pro residues" evidence="1">
    <location>
        <begin position="188"/>
        <end position="198"/>
    </location>
</feature>
<evidence type="ECO:0000313" key="4">
    <source>
        <dbReference type="Proteomes" id="UP000192923"/>
    </source>
</evidence>
<sequence length="283" mass="29507">MTPNRPIPTLLAGLLLAVPLAHAQEYRHPSGFEPKPVFEDDAPARKPYLAQPPTPAIAPPAPAVPPPVAKEAAPRPPAAGAGPQALPPTEIIREPGRDHHDPAHARPGPLVEDEAPARKPYPPQSTPKAVAPPALSPPQAPATQTQAASAQPEPAHRRYKAASARPDEPPKRYPVAATQPEASQVPVSAPPPAPPTPSTNPLVENYPLGLIALALVGFVVWNIRGNARTDKAAPTAATPARPTGPTGVARYLTQLEAKAKAEQGTGVARYLNRLAAETKPADS</sequence>
<protein>
    <recommendedName>
        <fullName evidence="5">Meckel syndrome type 1 protein</fullName>
    </recommendedName>
</protein>
<proteinExistence type="predicted"/>
<dbReference type="AlphaFoldDB" id="A0A1Y6D8U0"/>
<keyword evidence="4" id="KW-1185">Reference proteome</keyword>
<evidence type="ECO:0008006" key="5">
    <source>
        <dbReference type="Google" id="ProtNLM"/>
    </source>
</evidence>
<feature type="compositionally biased region" description="Pro residues" evidence="1">
    <location>
        <begin position="50"/>
        <end position="68"/>
    </location>
</feature>
<accession>A0A1Y6D8U0</accession>
<dbReference type="RefSeq" id="WP_125469042.1">
    <property type="nucleotide sequence ID" value="NZ_FXAM01000001.1"/>
</dbReference>
<keyword evidence="2" id="KW-0732">Signal</keyword>
<evidence type="ECO:0000313" key="3">
    <source>
        <dbReference type="EMBL" id="SMF96634.1"/>
    </source>
</evidence>
<organism evidence="3 4">
    <name type="scientific">Methylomagnum ishizawai</name>
    <dbReference type="NCBI Taxonomy" id="1760988"/>
    <lineage>
        <taxon>Bacteria</taxon>
        <taxon>Pseudomonadati</taxon>
        <taxon>Pseudomonadota</taxon>
        <taxon>Gammaproteobacteria</taxon>
        <taxon>Methylococcales</taxon>
        <taxon>Methylococcaceae</taxon>
        <taxon>Methylomagnum</taxon>
    </lineage>
</organism>
<feature type="compositionally biased region" description="Low complexity" evidence="1">
    <location>
        <begin position="78"/>
        <end position="88"/>
    </location>
</feature>
<gene>
    <name evidence="3" type="ORF">SAMN02949497_4040</name>
</gene>
<reference evidence="3 4" key="1">
    <citation type="submission" date="2016-12" db="EMBL/GenBank/DDBJ databases">
        <authorList>
            <person name="Song W.-J."/>
            <person name="Kurnit D.M."/>
        </authorList>
    </citation>
    <scope>NUCLEOTIDE SEQUENCE [LARGE SCALE GENOMIC DNA]</scope>
    <source>
        <strain evidence="3 4">175</strain>
    </source>
</reference>
<name>A0A1Y6D8U0_9GAMM</name>
<feature type="compositionally biased region" description="Low complexity" evidence="1">
    <location>
        <begin position="141"/>
        <end position="153"/>
    </location>
</feature>
<feature type="compositionally biased region" description="Basic and acidic residues" evidence="1">
    <location>
        <begin position="27"/>
        <end position="44"/>
    </location>
</feature>
<dbReference type="Proteomes" id="UP000192923">
    <property type="component" value="Unassembled WGS sequence"/>
</dbReference>
<dbReference type="PRINTS" id="PR01217">
    <property type="entry name" value="PRICHEXTENSN"/>
</dbReference>
<dbReference type="STRING" id="1760988.SAMN02949497_4040"/>